<dbReference type="RefSeq" id="WP_087042883.1">
    <property type="nucleotide sequence ID" value="NZ_FCOB02000003.1"/>
</dbReference>
<dbReference type="AlphaFoldDB" id="A0A157ZLA1"/>
<dbReference type="Proteomes" id="UP000054978">
    <property type="component" value="Unassembled WGS sequence"/>
</dbReference>
<dbReference type="InterPro" id="IPR015421">
    <property type="entry name" value="PyrdxlP-dep_Trfase_major"/>
</dbReference>
<accession>A0A157ZLA1</accession>
<dbReference type="EMBL" id="FCOB02000003">
    <property type="protein sequence ID" value="SAK46302.1"/>
    <property type="molecule type" value="Genomic_DNA"/>
</dbReference>
<dbReference type="InterPro" id="IPR004839">
    <property type="entry name" value="Aminotransferase_I/II_large"/>
</dbReference>
<name>A0A157ZLA1_9BURK</name>
<keyword evidence="3" id="KW-1185">Reference proteome</keyword>
<dbReference type="STRING" id="1777144.AWB83_00701"/>
<dbReference type="CDD" id="cd00609">
    <property type="entry name" value="AAT_like"/>
    <property type="match status" value="1"/>
</dbReference>
<dbReference type="Gene3D" id="3.40.640.10">
    <property type="entry name" value="Type I PLP-dependent aspartate aminotransferase-like (Major domain)"/>
    <property type="match status" value="1"/>
</dbReference>
<sequence>MQPTPFKLERYFAQHEFTARHLLCSSDPESMSIGELLAFEPGSIDGLRETWLGYTEHPGAPALRRELATLCENVRDDEIIVHTGAQEAIYSFMSSMLAPGDHVIVHMPGYQSHYSVAEAMGVKVSPWKAREQAGWAVDPDELEALVTPATRALVICAPHNPTGYLPSRDVFDAIVAFARRHELWLFSDEVYRGLEHDPADRLPAACDVYERAISLGALSKTHGLAGLRLGWIATKSAEVLRRMSTFKDYLTISNSAPGEYLAAIAVRHTDALIARSIDIVRSNLCLLDDFFTRRADRFEWHRPRAGTIGFVRLKHGHAEQFCAELLERTGVLLLPSTLIDYGDAHFRLGFGRRNMPDVLAILDAHLDATATSTAS</sequence>
<dbReference type="InterPro" id="IPR015424">
    <property type="entry name" value="PyrdxlP-dep_Trfase"/>
</dbReference>
<feature type="domain" description="Aminotransferase class I/classII large" evidence="1">
    <location>
        <begin position="47"/>
        <end position="350"/>
    </location>
</feature>
<dbReference type="Pfam" id="PF00155">
    <property type="entry name" value="Aminotran_1_2"/>
    <property type="match status" value="1"/>
</dbReference>
<protein>
    <submittedName>
        <fullName evidence="2">Transaminase</fullName>
    </submittedName>
</protein>
<reference evidence="2" key="1">
    <citation type="submission" date="2016-01" db="EMBL/GenBank/DDBJ databases">
        <authorList>
            <person name="Peeters C."/>
        </authorList>
    </citation>
    <scope>NUCLEOTIDE SEQUENCE [LARGE SCALE GENOMIC DNA]</scope>
    <source>
        <strain evidence="2">LMG 29326</strain>
    </source>
</reference>
<evidence type="ECO:0000259" key="1">
    <source>
        <dbReference type="Pfam" id="PF00155"/>
    </source>
</evidence>
<gene>
    <name evidence="2" type="ORF">AWB83_00701</name>
</gene>
<proteinExistence type="predicted"/>
<evidence type="ECO:0000313" key="3">
    <source>
        <dbReference type="Proteomes" id="UP000054978"/>
    </source>
</evidence>
<dbReference type="SUPFAM" id="SSF53383">
    <property type="entry name" value="PLP-dependent transferases"/>
    <property type="match status" value="1"/>
</dbReference>
<dbReference type="OrthoDB" id="9803354at2"/>
<organism evidence="2 3">
    <name type="scientific">Caballeronia ptereochthonis</name>
    <dbReference type="NCBI Taxonomy" id="1777144"/>
    <lineage>
        <taxon>Bacteria</taxon>
        <taxon>Pseudomonadati</taxon>
        <taxon>Pseudomonadota</taxon>
        <taxon>Betaproteobacteria</taxon>
        <taxon>Burkholderiales</taxon>
        <taxon>Burkholderiaceae</taxon>
        <taxon>Caballeronia</taxon>
    </lineage>
</organism>
<dbReference type="GO" id="GO:0030170">
    <property type="term" value="F:pyridoxal phosphate binding"/>
    <property type="evidence" value="ECO:0007669"/>
    <property type="project" value="InterPro"/>
</dbReference>
<dbReference type="InterPro" id="IPR015422">
    <property type="entry name" value="PyrdxlP-dep_Trfase_small"/>
</dbReference>
<dbReference type="Gene3D" id="3.90.1150.10">
    <property type="entry name" value="Aspartate Aminotransferase, domain 1"/>
    <property type="match status" value="1"/>
</dbReference>
<dbReference type="PANTHER" id="PTHR43510">
    <property type="entry name" value="AMINOTRANSFERASE FUNCTION, HYPOTHETICAL (EUROFUNG)"/>
    <property type="match status" value="1"/>
</dbReference>
<dbReference type="PANTHER" id="PTHR43510:SF1">
    <property type="entry name" value="AMINOTRANSFERASE FUNCTION, HYPOTHETICAL (EUROFUNG)"/>
    <property type="match status" value="1"/>
</dbReference>
<comment type="caution">
    <text evidence="2">The sequence shown here is derived from an EMBL/GenBank/DDBJ whole genome shotgun (WGS) entry which is preliminary data.</text>
</comment>
<evidence type="ECO:0000313" key="2">
    <source>
        <dbReference type="EMBL" id="SAK46302.1"/>
    </source>
</evidence>